<keyword evidence="4" id="KW-1133">Transmembrane helix</keyword>
<proteinExistence type="predicted"/>
<dbReference type="PANTHER" id="PTHR32089:SF114">
    <property type="entry name" value="METHYL-ACCEPTING CHEMOTAXIS PROTEIN MCPB"/>
    <property type="match status" value="1"/>
</dbReference>
<dbReference type="CDD" id="cd06225">
    <property type="entry name" value="HAMP"/>
    <property type="match status" value="1"/>
</dbReference>
<dbReference type="SMART" id="SM00304">
    <property type="entry name" value="HAMP"/>
    <property type="match status" value="1"/>
</dbReference>
<dbReference type="EMBL" id="JABMKX010000012">
    <property type="protein sequence ID" value="NQX47986.1"/>
    <property type="molecule type" value="Genomic_DNA"/>
</dbReference>
<keyword evidence="2" id="KW-1003">Cell membrane</keyword>
<protein>
    <submittedName>
        <fullName evidence="6">Methyl-accepting chemotaxis protein</fullName>
    </submittedName>
</protein>
<dbReference type="Proteomes" id="UP000711047">
    <property type="component" value="Unassembled WGS sequence"/>
</dbReference>
<evidence type="ECO:0000256" key="4">
    <source>
        <dbReference type="SAM" id="Phobius"/>
    </source>
</evidence>
<feature type="transmembrane region" description="Helical" evidence="4">
    <location>
        <begin position="112"/>
        <end position="130"/>
    </location>
</feature>
<keyword evidence="7" id="KW-1185">Reference proteome</keyword>
<evidence type="ECO:0000259" key="5">
    <source>
        <dbReference type="PROSITE" id="PS50885"/>
    </source>
</evidence>
<keyword evidence="3 4" id="KW-0472">Membrane</keyword>
<evidence type="ECO:0000256" key="3">
    <source>
        <dbReference type="ARBA" id="ARBA00023136"/>
    </source>
</evidence>
<dbReference type="PROSITE" id="PS50885">
    <property type="entry name" value="HAMP"/>
    <property type="match status" value="1"/>
</dbReference>
<gene>
    <name evidence="6" type="ORF">HQN87_21915</name>
</gene>
<name>A0ABX2DVZ9_9BACL</name>
<sequence>MKIGKKIFLSFGVVVLLFLTTIVFLNLTISNQSKKIIEIKDNELQSSLIAGELQQTLSNYQPLFKEFEGGDSKAGEEITLLISQLKNNETEQIQTGLNNAVESNWLAFKQAMIFQSIIVIIVIVLCFFFAKSITGPIRRLIRAASVISEGKLTEEIHIHSRDEFGTLAEIFEIMRRNLAHFVGASQSTTLQVIDSTDKLSHSMEDTKRLIDEINQSIQGIESGAHTQLQNTQECVQAVEEMAKGVAQITTSTSIVADNSISSERDSLNGKSLIEKVHEHAQELKITFTDCAKRKYRSGPCWRTGKRF</sequence>
<dbReference type="SUPFAM" id="SSF158472">
    <property type="entry name" value="HAMP domain-like"/>
    <property type="match status" value="1"/>
</dbReference>
<dbReference type="Pfam" id="PF00672">
    <property type="entry name" value="HAMP"/>
    <property type="match status" value="1"/>
</dbReference>
<dbReference type="InterPro" id="IPR003660">
    <property type="entry name" value="HAMP_dom"/>
</dbReference>
<comment type="caution">
    <text evidence="6">The sequence shown here is derived from an EMBL/GenBank/DDBJ whole genome shotgun (WGS) entry which is preliminary data.</text>
</comment>
<accession>A0ABX2DVZ9</accession>
<organism evidence="6 7">
    <name type="scientific">Paenibacillus tritici</name>
    <dbReference type="NCBI Taxonomy" id="1873425"/>
    <lineage>
        <taxon>Bacteria</taxon>
        <taxon>Bacillati</taxon>
        <taxon>Bacillota</taxon>
        <taxon>Bacilli</taxon>
        <taxon>Bacillales</taxon>
        <taxon>Paenibacillaceae</taxon>
        <taxon>Paenibacillus</taxon>
    </lineage>
</organism>
<dbReference type="PANTHER" id="PTHR32089">
    <property type="entry name" value="METHYL-ACCEPTING CHEMOTAXIS PROTEIN MCPB"/>
    <property type="match status" value="1"/>
</dbReference>
<dbReference type="Gene3D" id="6.10.340.10">
    <property type="match status" value="1"/>
</dbReference>
<feature type="domain" description="HAMP" evidence="5">
    <location>
        <begin position="131"/>
        <end position="183"/>
    </location>
</feature>
<reference evidence="6 7" key="1">
    <citation type="submission" date="2020-05" db="EMBL/GenBank/DDBJ databases">
        <title>Paenibacillus glebae, sp. nov., Paenibacillus humi sp. nov., Paenibacillus pedi sp. nov., Paenibacillus terrestris sp. nov. and Paenibacillus terricola sp. nov., isolated from a forest top soil sample.</title>
        <authorList>
            <person name="Qi S."/>
            <person name="Carlier A."/>
            <person name="Cnockaert M."/>
            <person name="Vandamme P."/>
        </authorList>
    </citation>
    <scope>NUCLEOTIDE SEQUENCE [LARGE SCALE GENOMIC DNA]</scope>
    <source>
        <strain evidence="6 7">LMG 29502</strain>
    </source>
</reference>
<evidence type="ECO:0000256" key="2">
    <source>
        <dbReference type="ARBA" id="ARBA00022475"/>
    </source>
</evidence>
<feature type="transmembrane region" description="Helical" evidence="4">
    <location>
        <begin position="7"/>
        <end position="29"/>
    </location>
</feature>
<dbReference type="RefSeq" id="WP_173137651.1">
    <property type="nucleotide sequence ID" value="NZ_JABMKX010000012.1"/>
</dbReference>
<comment type="subcellular location">
    <subcellularLocation>
        <location evidence="1">Cell membrane</location>
    </subcellularLocation>
</comment>
<keyword evidence="4" id="KW-0812">Transmembrane</keyword>
<dbReference type="SUPFAM" id="SSF58104">
    <property type="entry name" value="Methyl-accepting chemotaxis protein (MCP) signaling domain"/>
    <property type="match status" value="1"/>
</dbReference>
<evidence type="ECO:0000313" key="6">
    <source>
        <dbReference type="EMBL" id="NQX47986.1"/>
    </source>
</evidence>
<evidence type="ECO:0000256" key="1">
    <source>
        <dbReference type="ARBA" id="ARBA00004236"/>
    </source>
</evidence>
<evidence type="ECO:0000313" key="7">
    <source>
        <dbReference type="Proteomes" id="UP000711047"/>
    </source>
</evidence>